<feature type="region of interest" description="Disordered" evidence="1">
    <location>
        <begin position="48"/>
        <end position="136"/>
    </location>
</feature>
<evidence type="ECO:0000256" key="1">
    <source>
        <dbReference type="SAM" id="MobiDB-lite"/>
    </source>
</evidence>
<evidence type="ECO:0000313" key="2">
    <source>
        <dbReference type="Proteomes" id="UP001652624"/>
    </source>
</evidence>
<feature type="compositionally biased region" description="Basic and acidic residues" evidence="1">
    <location>
        <begin position="118"/>
        <end position="134"/>
    </location>
</feature>
<sequence>MPDLPITASFSIDRDKEKNTDIRERAEMNGMVPPSDFINIYPPLRGCMRGASGAMDNASDYGSEDSRDRNKSPGWERPAPEAHPPWRGAFQLPQGPLTLRSSAPALRALQSPRRRTAAGRDIKQQKKERVERHHSTTALLPVKCKPCRHSTTCTQ</sequence>
<evidence type="ECO:0000313" key="3">
    <source>
        <dbReference type="RefSeq" id="XP_060045231.1"/>
    </source>
</evidence>
<proteinExistence type="predicted"/>
<dbReference type="GeneID" id="103123905"/>
<dbReference type="RefSeq" id="XP_060045231.1">
    <property type="nucleotide sequence ID" value="XM_060189248.1"/>
</dbReference>
<accession>A0ABM3X8U8</accession>
<reference evidence="3" key="1">
    <citation type="submission" date="2025-08" db="UniProtKB">
        <authorList>
            <consortium name="RefSeq"/>
        </authorList>
    </citation>
    <scope>IDENTIFICATION</scope>
</reference>
<organism evidence="2 3">
    <name type="scientific">Erinaceus europaeus</name>
    <name type="common">Western European hedgehog</name>
    <dbReference type="NCBI Taxonomy" id="9365"/>
    <lineage>
        <taxon>Eukaryota</taxon>
        <taxon>Metazoa</taxon>
        <taxon>Chordata</taxon>
        <taxon>Craniata</taxon>
        <taxon>Vertebrata</taxon>
        <taxon>Euteleostomi</taxon>
        <taxon>Mammalia</taxon>
        <taxon>Eutheria</taxon>
        <taxon>Laurasiatheria</taxon>
        <taxon>Eulipotyphla</taxon>
        <taxon>Erinaceidae</taxon>
        <taxon>Erinaceinae</taxon>
        <taxon>Erinaceus</taxon>
    </lineage>
</organism>
<name>A0ABM3X8U8_ERIEU</name>
<protein>
    <submittedName>
        <fullName evidence="3">High mobility group nucleosome-binding domain-containing protein 4 isoform X1</fullName>
    </submittedName>
</protein>
<dbReference type="Proteomes" id="UP001652624">
    <property type="component" value="Chromosome 4"/>
</dbReference>
<gene>
    <name evidence="3" type="primary">HMGN4</name>
</gene>
<keyword evidence="2" id="KW-1185">Reference proteome</keyword>